<accession>A0ABX1XAL3</accession>
<name>A0ABX1XAL3_9BACL</name>
<feature type="transmembrane region" description="Helical" evidence="1">
    <location>
        <begin position="7"/>
        <end position="25"/>
    </location>
</feature>
<feature type="transmembrane region" description="Helical" evidence="1">
    <location>
        <begin position="37"/>
        <end position="55"/>
    </location>
</feature>
<keyword evidence="3" id="KW-1185">Reference proteome</keyword>
<evidence type="ECO:0000256" key="1">
    <source>
        <dbReference type="SAM" id="Phobius"/>
    </source>
</evidence>
<dbReference type="RefSeq" id="WP_171631444.1">
    <property type="nucleotide sequence ID" value="NZ_WHNY01000045.1"/>
</dbReference>
<keyword evidence="1" id="KW-0472">Membrane</keyword>
<keyword evidence="1" id="KW-1133">Transmembrane helix</keyword>
<organism evidence="2 3">
    <name type="scientific">Paenibacillus plantarum</name>
    <dbReference type="NCBI Taxonomy" id="2654975"/>
    <lineage>
        <taxon>Bacteria</taxon>
        <taxon>Bacillati</taxon>
        <taxon>Bacillota</taxon>
        <taxon>Bacilli</taxon>
        <taxon>Bacillales</taxon>
        <taxon>Paenibacillaceae</taxon>
        <taxon>Paenibacillus</taxon>
    </lineage>
</organism>
<proteinExistence type="predicted"/>
<sequence>MKITKLIGLLASIASMFLWIIFALFNPYTHERVENDVMVITLFTLFIPAIVALLGSVIKRPALMFIAFVWSLPISLYTAMTPSLFKMFGITSVMYLISGILMMRDGRSRHR</sequence>
<dbReference type="EMBL" id="WHNY01000045">
    <property type="protein sequence ID" value="NOU65426.1"/>
    <property type="molecule type" value="Genomic_DNA"/>
</dbReference>
<protein>
    <submittedName>
        <fullName evidence="2">Uncharacterized protein</fullName>
    </submittedName>
</protein>
<reference evidence="2 3" key="1">
    <citation type="submission" date="2019-10" db="EMBL/GenBank/DDBJ databases">
        <title>Description of Paenibacillus humi sp. nov.</title>
        <authorList>
            <person name="Carlier A."/>
            <person name="Qi S."/>
        </authorList>
    </citation>
    <scope>NUCLEOTIDE SEQUENCE [LARGE SCALE GENOMIC DNA]</scope>
    <source>
        <strain evidence="2 3">LMG 31461</strain>
    </source>
</reference>
<feature type="transmembrane region" description="Helical" evidence="1">
    <location>
        <begin position="85"/>
        <end position="103"/>
    </location>
</feature>
<evidence type="ECO:0000313" key="3">
    <source>
        <dbReference type="Proteomes" id="UP000653578"/>
    </source>
</evidence>
<gene>
    <name evidence="2" type="ORF">GC096_15435</name>
</gene>
<feature type="transmembrane region" description="Helical" evidence="1">
    <location>
        <begin position="62"/>
        <end position="79"/>
    </location>
</feature>
<dbReference type="Proteomes" id="UP000653578">
    <property type="component" value="Unassembled WGS sequence"/>
</dbReference>
<comment type="caution">
    <text evidence="2">The sequence shown here is derived from an EMBL/GenBank/DDBJ whole genome shotgun (WGS) entry which is preliminary data.</text>
</comment>
<keyword evidence="1" id="KW-0812">Transmembrane</keyword>
<evidence type="ECO:0000313" key="2">
    <source>
        <dbReference type="EMBL" id="NOU65426.1"/>
    </source>
</evidence>